<dbReference type="InterPro" id="IPR006379">
    <property type="entry name" value="HAD-SF_hydro_IIB"/>
</dbReference>
<dbReference type="Proteomes" id="UP001057134">
    <property type="component" value="Chromosome"/>
</dbReference>
<dbReference type="NCBIfam" id="TIGR01484">
    <property type="entry name" value="HAD-SF-IIB"/>
    <property type="match status" value="1"/>
</dbReference>
<reference evidence="1" key="1">
    <citation type="submission" date="2018-02" db="EMBL/GenBank/DDBJ databases">
        <authorList>
            <person name="Kim S.-K."/>
            <person name="Jung H.-I."/>
            <person name="Lee S.-W."/>
        </authorList>
    </citation>
    <scope>NUCLEOTIDE SEQUENCE</scope>
    <source>
        <strain evidence="1">SK3146</strain>
    </source>
</reference>
<evidence type="ECO:0000313" key="2">
    <source>
        <dbReference type="Proteomes" id="UP001057134"/>
    </source>
</evidence>
<dbReference type="InterPro" id="IPR036412">
    <property type="entry name" value="HAD-like_sf"/>
</dbReference>
<keyword evidence="2" id="KW-1185">Reference proteome</keyword>
<dbReference type="CDD" id="cd07516">
    <property type="entry name" value="HAD_Pase"/>
    <property type="match status" value="1"/>
</dbReference>
<dbReference type="EC" id="3.1.3.-" evidence="1"/>
<dbReference type="SFLD" id="SFLDG01140">
    <property type="entry name" value="C2.B:_Phosphomannomutase_and_P"/>
    <property type="match status" value="1"/>
</dbReference>
<dbReference type="SUPFAM" id="SSF56784">
    <property type="entry name" value="HAD-like"/>
    <property type="match status" value="1"/>
</dbReference>
<keyword evidence="1" id="KW-0378">Hydrolase</keyword>
<dbReference type="PANTHER" id="PTHR10000:SF8">
    <property type="entry name" value="HAD SUPERFAMILY HYDROLASE-LIKE, TYPE 3"/>
    <property type="match status" value="1"/>
</dbReference>
<reference evidence="1" key="2">
    <citation type="journal article" date="2021" name="J Anim Sci Technol">
        <title>Complete genome sequence of Paenibacillus konkukensis sp. nov. SK3146 as a potential probiotic strain.</title>
        <authorList>
            <person name="Jung H.I."/>
            <person name="Park S."/>
            <person name="Niu K.M."/>
            <person name="Lee S.W."/>
            <person name="Kothari D."/>
            <person name="Yi K.J."/>
            <person name="Kim S.K."/>
        </authorList>
    </citation>
    <scope>NUCLEOTIDE SEQUENCE</scope>
    <source>
        <strain evidence="1">SK3146</strain>
    </source>
</reference>
<sequence length="267" mass="29207">MNYSLIALDIDGTLLNDDHEISGPTCSALQKVQAEGTRIVLCTGRGPGSAIPVLERLGMSGVLITHNGAATVRAPGREVLHEEGFSIAEITELVRYCRDSGVHFDVNTALDMYVEKLGAEAQEMYEQFLVRPHVIEDVLSLEDRVVKFTVFGSSEAMDRMEAELPGGFVPAGLRYIRSGAYFIDFMSGKASKGKALRKLAEDWDIPRERIMAMGNYFNDIEMLEFAGLGIAMENSPEAVKQAADAMTASNNEDGVYQALLTYGAVRQ</sequence>
<dbReference type="SFLD" id="SFLDS00003">
    <property type="entry name" value="Haloacid_Dehalogenase"/>
    <property type="match status" value="1"/>
</dbReference>
<organism evidence="1 2">
    <name type="scientific">Paenibacillus konkukensis</name>
    <dbReference type="NCBI Taxonomy" id="2020716"/>
    <lineage>
        <taxon>Bacteria</taxon>
        <taxon>Bacillati</taxon>
        <taxon>Bacillota</taxon>
        <taxon>Bacilli</taxon>
        <taxon>Bacillales</taxon>
        <taxon>Paenibacillaceae</taxon>
        <taxon>Paenibacillus</taxon>
    </lineage>
</organism>
<gene>
    <name evidence="1" type="primary">ywpJ_1</name>
    <name evidence="1" type="ORF">SK3146_01937</name>
</gene>
<dbReference type="Pfam" id="PF08282">
    <property type="entry name" value="Hydrolase_3"/>
    <property type="match status" value="1"/>
</dbReference>
<dbReference type="Gene3D" id="3.30.1240.10">
    <property type="match status" value="1"/>
</dbReference>
<evidence type="ECO:0000313" key="1">
    <source>
        <dbReference type="EMBL" id="UQZ82777.1"/>
    </source>
</evidence>
<dbReference type="Gene3D" id="3.40.50.1000">
    <property type="entry name" value="HAD superfamily/HAD-like"/>
    <property type="match status" value="1"/>
</dbReference>
<proteinExistence type="predicted"/>
<protein>
    <submittedName>
        <fullName evidence="1">Phosphatase YwpJ</fullName>
        <ecNumber evidence="1">3.1.3.-</ecNumber>
    </submittedName>
</protein>
<dbReference type="PANTHER" id="PTHR10000">
    <property type="entry name" value="PHOSPHOSERINE PHOSPHATASE"/>
    <property type="match status" value="1"/>
</dbReference>
<dbReference type="EMBL" id="CP027059">
    <property type="protein sequence ID" value="UQZ82777.1"/>
    <property type="molecule type" value="Genomic_DNA"/>
</dbReference>
<name>A0ABY4RN86_9BACL</name>
<dbReference type="PROSITE" id="PS01228">
    <property type="entry name" value="COF_1"/>
    <property type="match status" value="1"/>
</dbReference>
<dbReference type="GO" id="GO:0016787">
    <property type="term" value="F:hydrolase activity"/>
    <property type="evidence" value="ECO:0007669"/>
    <property type="project" value="UniProtKB-KW"/>
</dbReference>
<dbReference type="RefSeq" id="WP_249864873.1">
    <property type="nucleotide sequence ID" value="NZ_CP027059.1"/>
</dbReference>
<accession>A0ABY4RN86</accession>
<dbReference type="InterPro" id="IPR023214">
    <property type="entry name" value="HAD_sf"/>
</dbReference>
<dbReference type="NCBIfam" id="TIGR00099">
    <property type="entry name" value="Cof-subfamily"/>
    <property type="match status" value="1"/>
</dbReference>
<dbReference type="InterPro" id="IPR000150">
    <property type="entry name" value="Cof"/>
</dbReference>